<evidence type="ECO:0000313" key="1">
    <source>
        <dbReference type="EMBL" id="CAK9046548.1"/>
    </source>
</evidence>
<keyword evidence="2" id="KW-1185">Reference proteome</keyword>
<comment type="caution">
    <text evidence="1">The sequence shown here is derived from an EMBL/GenBank/DDBJ whole genome shotgun (WGS) entry which is preliminary data.</text>
</comment>
<organism evidence="1 2">
    <name type="scientific">Durusdinium trenchii</name>
    <dbReference type="NCBI Taxonomy" id="1381693"/>
    <lineage>
        <taxon>Eukaryota</taxon>
        <taxon>Sar</taxon>
        <taxon>Alveolata</taxon>
        <taxon>Dinophyceae</taxon>
        <taxon>Suessiales</taxon>
        <taxon>Symbiodiniaceae</taxon>
        <taxon>Durusdinium</taxon>
    </lineage>
</organism>
<dbReference type="Proteomes" id="UP001642464">
    <property type="component" value="Unassembled WGS sequence"/>
</dbReference>
<accession>A0ABP0M652</accession>
<proteinExistence type="predicted"/>
<feature type="non-terminal residue" evidence="1">
    <location>
        <position position="76"/>
    </location>
</feature>
<sequence length="76" mass="8398">VQPSLLHPDVAKANAAGVLFESLQAACTRAMHFADIVECFGEWAAEYRNSEDPKLTSALSQIDEWFVDCEKRLSVA</sequence>
<reference evidence="1 2" key="1">
    <citation type="submission" date="2024-02" db="EMBL/GenBank/DDBJ databases">
        <authorList>
            <person name="Chen Y."/>
            <person name="Shah S."/>
            <person name="Dougan E. K."/>
            <person name="Thang M."/>
            <person name="Chan C."/>
        </authorList>
    </citation>
    <scope>NUCLEOTIDE SEQUENCE [LARGE SCALE GENOMIC DNA]</scope>
</reference>
<dbReference type="EMBL" id="CAXAMM010019835">
    <property type="protein sequence ID" value="CAK9046548.1"/>
    <property type="molecule type" value="Genomic_DNA"/>
</dbReference>
<gene>
    <name evidence="1" type="ORF">SCF082_LOCUS26188</name>
</gene>
<evidence type="ECO:0000313" key="2">
    <source>
        <dbReference type="Proteomes" id="UP001642464"/>
    </source>
</evidence>
<name>A0ABP0M652_9DINO</name>
<feature type="non-terminal residue" evidence="1">
    <location>
        <position position="1"/>
    </location>
</feature>
<protein>
    <submittedName>
        <fullName evidence="1">Uncharacterized protein</fullName>
    </submittedName>
</protein>